<protein>
    <submittedName>
        <fullName evidence="3">DUF2063 domain-containing protein</fullName>
    </submittedName>
</protein>
<dbReference type="InterPro" id="IPR044922">
    <property type="entry name" value="DUF2063_N_sf"/>
</dbReference>
<dbReference type="Gene3D" id="3.90.930.50">
    <property type="match status" value="1"/>
</dbReference>
<dbReference type="RefSeq" id="WP_343786221.1">
    <property type="nucleotide sequence ID" value="NZ_BAAAEU010000001.1"/>
</dbReference>
<dbReference type="Pfam" id="PF09836">
    <property type="entry name" value="DUF2063"/>
    <property type="match status" value="1"/>
</dbReference>
<dbReference type="Gene3D" id="1.10.150.690">
    <property type="entry name" value="DUF2063"/>
    <property type="match status" value="1"/>
</dbReference>
<comment type="caution">
    <text evidence="3">The sequence shown here is derived from an EMBL/GenBank/DDBJ whole genome shotgun (WGS) entry which is preliminary data.</text>
</comment>
<gene>
    <name evidence="3" type="ORF">GCM10009105_01930</name>
</gene>
<keyword evidence="4" id="KW-1185">Reference proteome</keyword>
<dbReference type="Pfam" id="PF22106">
    <property type="entry name" value="NGO1945_C"/>
    <property type="match status" value="1"/>
</dbReference>
<dbReference type="InterPro" id="IPR054098">
    <property type="entry name" value="NGO1945-like_C"/>
</dbReference>
<organism evidence="3 4">
    <name type="scientific">Dokdonella soli</name>
    <dbReference type="NCBI Taxonomy" id="529810"/>
    <lineage>
        <taxon>Bacteria</taxon>
        <taxon>Pseudomonadati</taxon>
        <taxon>Pseudomonadota</taxon>
        <taxon>Gammaproteobacteria</taxon>
        <taxon>Lysobacterales</taxon>
        <taxon>Rhodanobacteraceae</taxon>
        <taxon>Dokdonella</taxon>
    </lineage>
</organism>
<name>A0ABP3THS3_9GAMM</name>
<evidence type="ECO:0000259" key="2">
    <source>
        <dbReference type="Pfam" id="PF22106"/>
    </source>
</evidence>
<feature type="domain" description="Putative DNA-binding" evidence="1">
    <location>
        <begin position="16"/>
        <end position="101"/>
    </location>
</feature>
<evidence type="ECO:0000259" key="1">
    <source>
        <dbReference type="Pfam" id="PF09836"/>
    </source>
</evidence>
<dbReference type="InterPro" id="IPR018640">
    <property type="entry name" value="DUF2063"/>
</dbReference>
<accession>A0ABP3THS3</accession>
<proteinExistence type="predicted"/>
<evidence type="ECO:0000313" key="3">
    <source>
        <dbReference type="EMBL" id="GAA0704852.1"/>
    </source>
</evidence>
<feature type="domain" description="NGO1945-like C-terminal" evidence="2">
    <location>
        <begin position="154"/>
        <end position="250"/>
    </location>
</feature>
<sequence>MSSASAAPTCGILQDLQYAFAAHIRDPENSPRPADIEPRRMTVYTELFFNNIESLLAANFPVIRTLHDESAWRGLVRDFYRMHRSHTPLFTEIAREFIRHLEDRSESGAGDPPFLIELAHYEWSELALSLDEHDIGKIAHDPQGDVLTGVPLVSPLARVLAYRFPVHRIGPDFRPHEPAPQPVLLLLSRGRDDVVRFLEIDALTALLIERLQVNRNHAGLVCLDALLHELGRGDDPALRASGAAILARLRARDAIIGTIATR</sequence>
<dbReference type="EMBL" id="BAAAEU010000001">
    <property type="protein sequence ID" value="GAA0704852.1"/>
    <property type="molecule type" value="Genomic_DNA"/>
</dbReference>
<evidence type="ECO:0000313" key="4">
    <source>
        <dbReference type="Proteomes" id="UP001501523"/>
    </source>
</evidence>
<dbReference type="Proteomes" id="UP001501523">
    <property type="component" value="Unassembled WGS sequence"/>
</dbReference>
<reference evidence="4" key="1">
    <citation type="journal article" date="2019" name="Int. J. Syst. Evol. Microbiol.">
        <title>The Global Catalogue of Microorganisms (GCM) 10K type strain sequencing project: providing services to taxonomists for standard genome sequencing and annotation.</title>
        <authorList>
            <consortium name="The Broad Institute Genomics Platform"/>
            <consortium name="The Broad Institute Genome Sequencing Center for Infectious Disease"/>
            <person name="Wu L."/>
            <person name="Ma J."/>
        </authorList>
    </citation>
    <scope>NUCLEOTIDE SEQUENCE [LARGE SCALE GENOMIC DNA]</scope>
    <source>
        <strain evidence="4">JCM 15421</strain>
    </source>
</reference>